<dbReference type="EMBL" id="WNBW01000002">
    <property type="protein sequence ID" value="MTU03852.1"/>
    <property type="molecule type" value="Genomic_DNA"/>
</dbReference>
<evidence type="ECO:0000313" key="3">
    <source>
        <dbReference type="EMBL" id="MTT75790.1"/>
    </source>
</evidence>
<dbReference type="EC" id="3.6.1.63" evidence="3"/>
<dbReference type="SUPFAM" id="SSF51338">
    <property type="entry name" value="Composite domain of metallo-dependent hydrolases"/>
    <property type="match status" value="1"/>
</dbReference>
<dbReference type="OrthoDB" id="9776488at2"/>
<dbReference type="InterPro" id="IPR012696">
    <property type="entry name" value="PhnM"/>
</dbReference>
<dbReference type="InterPro" id="IPR006680">
    <property type="entry name" value="Amidohydro-rel"/>
</dbReference>
<dbReference type="Pfam" id="PF01979">
    <property type="entry name" value="Amidohydro_1"/>
    <property type="match status" value="1"/>
</dbReference>
<dbReference type="Gene3D" id="2.30.40.10">
    <property type="entry name" value="Urease, subunit C, domain 1"/>
    <property type="match status" value="2"/>
</dbReference>
<dbReference type="PIRSF" id="PIRSF038971">
    <property type="entry name" value="PhnM"/>
    <property type="match status" value="1"/>
</dbReference>
<dbReference type="RefSeq" id="WP_021717765.1">
    <property type="nucleotide sequence ID" value="NZ_AP019004.1"/>
</dbReference>
<dbReference type="GO" id="GO:0016810">
    <property type="term" value="F:hydrolase activity, acting on carbon-nitrogen (but not peptide) bonds"/>
    <property type="evidence" value="ECO:0007669"/>
    <property type="project" value="InterPro"/>
</dbReference>
<name>A0A3G9GQ74_9FIRM</name>
<evidence type="ECO:0000313" key="6">
    <source>
        <dbReference type="Proteomes" id="UP000484547"/>
    </source>
</evidence>
<reference evidence="2" key="1">
    <citation type="submission" date="2012-11" db="EMBL/GenBank/DDBJ databases">
        <title>Dependencies among metagenomic species, viruses, plasmids and units of genetic variation.</title>
        <authorList>
            <person name="Nielsen H.B."/>
            <person name="Almeida M."/>
            <person name="Juncker A.S."/>
            <person name="Rasmussen S."/>
            <person name="Li J."/>
            <person name="Sunagawa S."/>
            <person name="Plichta D."/>
            <person name="Gautier L."/>
            <person name="Le Chatelier E."/>
            <person name="Peletier E."/>
            <person name="Bonde I."/>
            <person name="Nielsen T."/>
            <person name="Manichanh C."/>
            <person name="Arumugam M."/>
            <person name="Batto J."/>
            <person name="Santos M.B.Q.D."/>
            <person name="Blom N."/>
            <person name="Borruel N."/>
            <person name="Burgdorf K.S."/>
            <person name="Boumezbeur F."/>
            <person name="Casellas F."/>
            <person name="Dore J."/>
            <person name="Guarner F."/>
            <person name="Hansen T."/>
            <person name="Hildebrand F."/>
            <person name="Kaas R.S."/>
            <person name="Kennedy S."/>
            <person name="Kristiansen K."/>
            <person name="Kultima J.R."/>
            <person name="Leonard P."/>
            <person name="Levenez F."/>
            <person name="Lund O."/>
            <person name="Moumen B."/>
            <person name="Le Paslier D."/>
            <person name="Pons N."/>
            <person name="Pedersen O."/>
            <person name="Prifti E."/>
            <person name="Qin J."/>
            <person name="Raes J."/>
            <person name="Tap J."/>
            <person name="Tims S."/>
            <person name="Ussery D.W."/>
            <person name="Yamada T."/>
            <person name="MetaHit consortium"/>
            <person name="Renault P."/>
            <person name="Sicheritz-Ponten T."/>
            <person name="Bork P."/>
            <person name="Wang J."/>
            <person name="Brunak S."/>
            <person name="Ehrlich S.D."/>
        </authorList>
    </citation>
    <scope>NUCLEOTIDE SEQUENCE [LARGE SCALE GENOMIC DNA]</scope>
</reference>
<accession>R6I6B7</accession>
<dbReference type="EMBL" id="CBDS010000053">
    <property type="protein sequence ID" value="CDB45738.1"/>
    <property type="molecule type" value="Genomic_DNA"/>
</dbReference>
<dbReference type="SUPFAM" id="SSF51556">
    <property type="entry name" value="Metallo-dependent hydrolases"/>
    <property type="match status" value="1"/>
</dbReference>
<keyword evidence="3" id="KW-0378">Hydrolase</keyword>
<dbReference type="GeneID" id="49406014"/>
<reference evidence="5 6" key="2">
    <citation type="journal article" date="2019" name="Nat. Med.">
        <title>A library of human gut bacterial isolates paired with longitudinal multiomics data enables mechanistic microbiome research.</title>
        <authorList>
            <person name="Poyet M."/>
            <person name="Groussin M."/>
            <person name="Gibbons S.M."/>
            <person name="Avila-Pacheco J."/>
            <person name="Jiang X."/>
            <person name="Kearney S.M."/>
            <person name="Perrotta A.R."/>
            <person name="Berdy B."/>
            <person name="Zhao S."/>
            <person name="Lieberman T.D."/>
            <person name="Swanson P.K."/>
            <person name="Smith M."/>
            <person name="Roesemann S."/>
            <person name="Alexander J.E."/>
            <person name="Rich S.A."/>
            <person name="Livny J."/>
            <person name="Vlamakis H."/>
            <person name="Clish C."/>
            <person name="Bullock K."/>
            <person name="Deik A."/>
            <person name="Scott J."/>
            <person name="Pierce K.A."/>
            <person name="Xavier R.J."/>
            <person name="Alm E.J."/>
        </authorList>
    </citation>
    <scope>NUCLEOTIDE SEQUENCE [LARGE SCALE GENOMIC DNA]</scope>
    <source>
        <strain evidence="3 6">BIOML-A13</strain>
        <strain evidence="4 5">BIOML-A3</strain>
    </source>
</reference>
<dbReference type="Proteomes" id="UP000484547">
    <property type="component" value="Unassembled WGS sequence"/>
</dbReference>
<keyword evidence="5" id="KW-1185">Reference proteome</keyword>
<evidence type="ECO:0000313" key="2">
    <source>
        <dbReference type="EMBL" id="CDB45738.1"/>
    </source>
</evidence>
<dbReference type="NCBIfam" id="NF011990">
    <property type="entry name" value="PRK15446.2-6"/>
    <property type="match status" value="1"/>
</dbReference>
<dbReference type="InterPro" id="IPR011059">
    <property type="entry name" value="Metal-dep_hydrolase_composite"/>
</dbReference>
<feature type="domain" description="Amidohydrolase-related" evidence="1">
    <location>
        <begin position="53"/>
        <end position="386"/>
    </location>
</feature>
<evidence type="ECO:0000313" key="4">
    <source>
        <dbReference type="EMBL" id="MTU03852.1"/>
    </source>
</evidence>
<sequence>MKTAIYNGKLITPAEVLENKVLVLENDRIIDILAEDVIDLGQYDEKIDAHGRYVCPGFIDTHSDKIEQIIQPRPTSVMDFEMGLKEIERQLINQGITTIYHSISLYQDDYFGASELRYKKNVLKLAELINNIHERHHLIHHRLHLRIEIDNLEAFDIVSKMLREKTVHEISFMDHTPGQGQYRNIETYRKTITAYHGETVTTLGFEGVLEHHKNKRTLSFEQLHELAELARANGIPAASHDDDTAAKLQVNKELGVAISEFPITIDVARQAQQLGLATVVGAPNILLGGSHTGNLSAAEAVKEGCADILCSDYYPAAMLHSIFIMHKQHGVPLPEIVNKLTLNPARAMCIDNDYGSLAVGKKADLLIIKILDGYPVITHALVDGKVISQLEYRV</sequence>
<dbReference type="PANTHER" id="PTHR43135:SF3">
    <property type="entry name" value="ALPHA-D-RIBOSE 1-METHYLPHOSPHONATE 5-TRIPHOSPHATE DIPHOSPHATASE"/>
    <property type="match status" value="1"/>
</dbReference>
<evidence type="ECO:0000313" key="5">
    <source>
        <dbReference type="Proteomes" id="UP000443070"/>
    </source>
</evidence>
<dbReference type="Gene3D" id="3.20.20.140">
    <property type="entry name" value="Metal-dependent hydrolases"/>
    <property type="match status" value="1"/>
</dbReference>
<dbReference type="Proteomes" id="UP000443070">
    <property type="component" value="Unassembled WGS sequence"/>
</dbReference>
<protein>
    <submittedName>
        <fullName evidence="3">Alpha-D-ribose 1-methylphosphonate 5-triphosphate diphosphatase</fullName>
        <ecNumber evidence="3">3.6.1.63</ecNumber>
    </submittedName>
    <submittedName>
        <fullName evidence="2">Protein PhnM</fullName>
    </submittedName>
</protein>
<proteinExistence type="predicted"/>
<accession>A0A3G9GQ74</accession>
<dbReference type="GO" id="GO:0019700">
    <property type="term" value="P:organic phosphonate catabolic process"/>
    <property type="evidence" value="ECO:0007669"/>
    <property type="project" value="InterPro"/>
</dbReference>
<organism evidence="2">
    <name type="scientific">Phascolarctobacterium faecium</name>
    <dbReference type="NCBI Taxonomy" id="33025"/>
    <lineage>
        <taxon>Bacteria</taxon>
        <taxon>Bacillati</taxon>
        <taxon>Bacillota</taxon>
        <taxon>Negativicutes</taxon>
        <taxon>Acidaminococcales</taxon>
        <taxon>Acidaminococcaceae</taxon>
        <taxon>Phascolarctobacterium</taxon>
    </lineage>
</organism>
<dbReference type="AlphaFoldDB" id="A0A3G9GQ74"/>
<dbReference type="PANTHER" id="PTHR43135">
    <property type="entry name" value="ALPHA-D-RIBOSE 1-METHYLPHOSPHONATE 5-TRIPHOSPHATE DIPHOSPHATASE"/>
    <property type="match status" value="1"/>
</dbReference>
<dbReference type="InterPro" id="IPR032466">
    <property type="entry name" value="Metal_Hydrolase"/>
</dbReference>
<dbReference type="NCBIfam" id="NF011984">
    <property type="entry name" value="PRK15446.1-5"/>
    <property type="match status" value="1"/>
</dbReference>
<gene>
    <name evidence="2" type="ORF">BN533_00863</name>
    <name evidence="3" type="ORF">GMD11_05840</name>
    <name evidence="4" type="ORF">GMD18_05485</name>
</gene>
<dbReference type="NCBIfam" id="NF011987">
    <property type="entry name" value="PRK15446.2-3"/>
    <property type="match status" value="1"/>
</dbReference>
<comment type="caution">
    <text evidence="2">The sequence shown here is derived from an EMBL/GenBank/DDBJ whole genome shotgun (WGS) entry which is preliminary data.</text>
</comment>
<dbReference type="EMBL" id="WNBM01000002">
    <property type="protein sequence ID" value="MTT75790.1"/>
    <property type="molecule type" value="Genomic_DNA"/>
</dbReference>
<dbReference type="InterPro" id="IPR051781">
    <property type="entry name" value="Metallo-dep_Hydrolase"/>
</dbReference>
<evidence type="ECO:0000259" key="1">
    <source>
        <dbReference type="Pfam" id="PF01979"/>
    </source>
</evidence>